<dbReference type="PANTHER" id="PTHR30386">
    <property type="entry name" value="MEMBRANE FUSION SUBUNIT OF EMRAB-TOLC MULTIDRUG EFFLUX PUMP"/>
    <property type="match status" value="1"/>
</dbReference>
<feature type="non-terminal residue" evidence="5">
    <location>
        <position position="255"/>
    </location>
</feature>
<dbReference type="Proteomes" id="UP000263957">
    <property type="component" value="Unassembled WGS sequence"/>
</dbReference>
<sequence length="255" mass="27996">MPNEQSPITLGGDEELKRAKAAKRRRLVLLGVVPLLAVTAAIGFWLHGARYVATENAYVKTDIAKLAAEISGRVIEVRANAHMKVTQGDVLVRIDPEPFKLAVARAQAELDAARREVETLAATLKEARVELRDAMDRAVYFRKRLERERQLVKRGVTSHARFDEMENDANAADDRVTLVRQKIQRIQASLGSDPDQPVDAHPLVRTRMAALDEARLDLARTTVTAPASGIVVTVPLVAGEQITAAEPLFAIVTDT</sequence>
<evidence type="ECO:0000313" key="5">
    <source>
        <dbReference type="EMBL" id="HBQ48158.1"/>
    </source>
</evidence>
<proteinExistence type="predicted"/>
<dbReference type="Gene3D" id="1.10.287.470">
    <property type="entry name" value="Helix hairpin bin"/>
    <property type="match status" value="2"/>
</dbReference>
<dbReference type="Pfam" id="PF25917">
    <property type="entry name" value="BSH_RND"/>
    <property type="match status" value="1"/>
</dbReference>
<evidence type="ECO:0000313" key="6">
    <source>
        <dbReference type="Proteomes" id="UP000263957"/>
    </source>
</evidence>
<comment type="subcellular location">
    <subcellularLocation>
        <location evidence="1">Cell envelope</location>
    </subcellularLocation>
</comment>
<dbReference type="EMBL" id="DOGS01000095">
    <property type="protein sequence ID" value="HBQ48158.1"/>
    <property type="molecule type" value="Genomic_DNA"/>
</dbReference>
<feature type="coiled-coil region" evidence="2">
    <location>
        <begin position="103"/>
        <end position="137"/>
    </location>
</feature>
<protein>
    <recommendedName>
        <fullName evidence="4">Multidrug resistance protein MdtA-like barrel-sandwich hybrid domain-containing protein</fullName>
    </recommendedName>
</protein>
<evidence type="ECO:0000256" key="2">
    <source>
        <dbReference type="SAM" id="Coils"/>
    </source>
</evidence>
<comment type="caution">
    <text evidence="5">The sequence shown here is derived from an EMBL/GenBank/DDBJ whole genome shotgun (WGS) entry which is preliminary data.</text>
</comment>
<feature type="transmembrane region" description="Helical" evidence="3">
    <location>
        <begin position="27"/>
        <end position="46"/>
    </location>
</feature>
<dbReference type="InterPro" id="IPR050739">
    <property type="entry name" value="MFP"/>
</dbReference>
<organism evidence="5 6">
    <name type="scientific">Hyphomonas atlantica</name>
    <dbReference type="NCBI Taxonomy" id="1280948"/>
    <lineage>
        <taxon>Bacteria</taxon>
        <taxon>Pseudomonadati</taxon>
        <taxon>Pseudomonadota</taxon>
        <taxon>Alphaproteobacteria</taxon>
        <taxon>Hyphomonadales</taxon>
        <taxon>Hyphomonadaceae</taxon>
        <taxon>Hyphomonas</taxon>
    </lineage>
</organism>
<keyword evidence="3" id="KW-0812">Transmembrane</keyword>
<name>A0A356W540_9PROT</name>
<feature type="domain" description="Multidrug resistance protein MdtA-like barrel-sandwich hybrid" evidence="4">
    <location>
        <begin position="64"/>
        <end position="253"/>
    </location>
</feature>
<gene>
    <name evidence="5" type="ORF">DD728_04605</name>
</gene>
<evidence type="ECO:0000256" key="3">
    <source>
        <dbReference type="SAM" id="Phobius"/>
    </source>
</evidence>
<dbReference type="PANTHER" id="PTHR30386:SF19">
    <property type="entry name" value="MULTIDRUG EXPORT PROTEIN EMRA-RELATED"/>
    <property type="match status" value="1"/>
</dbReference>
<keyword evidence="3" id="KW-1133">Transmembrane helix</keyword>
<dbReference type="SUPFAM" id="SSF111369">
    <property type="entry name" value="HlyD-like secretion proteins"/>
    <property type="match status" value="1"/>
</dbReference>
<evidence type="ECO:0000256" key="1">
    <source>
        <dbReference type="ARBA" id="ARBA00004196"/>
    </source>
</evidence>
<keyword evidence="3" id="KW-0472">Membrane</keyword>
<dbReference type="Gene3D" id="2.40.50.100">
    <property type="match status" value="2"/>
</dbReference>
<dbReference type="AlphaFoldDB" id="A0A356W540"/>
<keyword evidence="2" id="KW-0175">Coiled coil</keyword>
<dbReference type="InterPro" id="IPR058625">
    <property type="entry name" value="MdtA-like_BSH"/>
</dbReference>
<reference evidence="5 6" key="1">
    <citation type="journal article" date="2018" name="Nat. Biotechnol.">
        <title>A standardized bacterial taxonomy based on genome phylogeny substantially revises the tree of life.</title>
        <authorList>
            <person name="Parks D.H."/>
            <person name="Chuvochina M."/>
            <person name="Waite D.W."/>
            <person name="Rinke C."/>
            <person name="Skarshewski A."/>
            <person name="Chaumeil P.A."/>
            <person name="Hugenholtz P."/>
        </authorList>
    </citation>
    <scope>NUCLEOTIDE SEQUENCE [LARGE SCALE GENOMIC DNA]</scope>
    <source>
        <strain evidence="5">UBA10378</strain>
    </source>
</reference>
<accession>A0A356W540</accession>
<evidence type="ECO:0000259" key="4">
    <source>
        <dbReference type="Pfam" id="PF25917"/>
    </source>
</evidence>
<dbReference type="GO" id="GO:0030313">
    <property type="term" value="C:cell envelope"/>
    <property type="evidence" value="ECO:0007669"/>
    <property type="project" value="UniProtKB-SubCell"/>
</dbReference>